<dbReference type="OrthoDB" id="6400902at2"/>
<comment type="caution">
    <text evidence="1">The sequence shown here is derived from an EMBL/GenBank/DDBJ whole genome shotgun (WGS) entry which is preliminary data.</text>
</comment>
<dbReference type="EMBL" id="SLUP01000003">
    <property type="protein sequence ID" value="TCL66850.1"/>
    <property type="molecule type" value="Genomic_DNA"/>
</dbReference>
<evidence type="ECO:0000313" key="2">
    <source>
        <dbReference type="Proteomes" id="UP000295455"/>
    </source>
</evidence>
<dbReference type="RefSeq" id="WP_132217120.1">
    <property type="nucleotide sequence ID" value="NZ_OX156936.1"/>
</dbReference>
<accession>A0A4R1RLT9</accession>
<name>A0A4R1RLT9_9FLAO</name>
<proteinExistence type="predicted"/>
<dbReference type="Proteomes" id="UP000295455">
    <property type="component" value="Unassembled WGS sequence"/>
</dbReference>
<gene>
    <name evidence="1" type="ORF">EV196_103269</name>
</gene>
<dbReference type="AlphaFoldDB" id="A0A4R1RLT9"/>
<keyword evidence="2" id="KW-1185">Reference proteome</keyword>
<organism evidence="1 2">
    <name type="scientific">Mariniflexile fucanivorans</name>
    <dbReference type="NCBI Taxonomy" id="264023"/>
    <lineage>
        <taxon>Bacteria</taxon>
        <taxon>Pseudomonadati</taxon>
        <taxon>Bacteroidota</taxon>
        <taxon>Flavobacteriia</taxon>
        <taxon>Flavobacteriales</taxon>
        <taxon>Flavobacteriaceae</taxon>
        <taxon>Mariniflexile</taxon>
    </lineage>
</organism>
<reference evidence="1 2" key="1">
    <citation type="submission" date="2019-03" db="EMBL/GenBank/DDBJ databases">
        <title>Genomic Encyclopedia of Type Strains, Phase IV (KMG-IV): sequencing the most valuable type-strain genomes for metagenomic binning, comparative biology and taxonomic classification.</title>
        <authorList>
            <person name="Goeker M."/>
        </authorList>
    </citation>
    <scope>NUCLEOTIDE SEQUENCE [LARGE SCALE GENOMIC DNA]</scope>
    <source>
        <strain evidence="1 2">DSM 18792</strain>
    </source>
</reference>
<protein>
    <submittedName>
        <fullName evidence="1">Uncharacterized protein</fullName>
    </submittedName>
</protein>
<sequence>MLSKLNIVIILIFPFWIFFQSGTDVSNNYEIKIQHTFYVKHPGEKEPLEVVLIEIQNKDGLPIQYYMDVKSVICLEQVCKVIPVRIFWNNIGEYQNYKLKEGATLEKYEADLFESEDYVKLQSILSNKNSPFKEVRLDEVLTVVDETDFEDVDAVSGATALELDEKDTVAGAALTCYTLWHWVNGNMVALIKKNTTETVSNEQLLDFLNEKNKDYYLLALNELTKRKVYGEDFTNAVLNRVFKDANLLRASFKYIETAPKSIYFSVVKNIFDRGGQEQKIAAIKSLHASPFEISKAYLDLFCVEIPNLKSFQEVMVFLELMQSRNANSSKVIDCTIPLLETNFLIARRTYWFLINENLDTQQQQKVEVFYIKNKDKL</sequence>
<evidence type="ECO:0000313" key="1">
    <source>
        <dbReference type="EMBL" id="TCL66850.1"/>
    </source>
</evidence>